<proteinExistence type="predicted"/>
<name>A0A8S9HU15_BRACR</name>
<sequence length="65" mass="7408">MQKRSQISLIFNALFQTSKFLDPSLPSDFSKPLDCHETLHIASECPQTIRTDYTENQFPFAQTSG</sequence>
<evidence type="ECO:0000313" key="2">
    <source>
        <dbReference type="Proteomes" id="UP000712281"/>
    </source>
</evidence>
<evidence type="ECO:0000313" key="1">
    <source>
        <dbReference type="EMBL" id="KAF2559646.1"/>
    </source>
</evidence>
<protein>
    <submittedName>
        <fullName evidence="1">Uncharacterized protein</fullName>
    </submittedName>
</protein>
<dbReference type="AlphaFoldDB" id="A0A8S9HU15"/>
<gene>
    <name evidence="1" type="ORF">F2Q68_00015062</name>
</gene>
<comment type="caution">
    <text evidence="1">The sequence shown here is derived from an EMBL/GenBank/DDBJ whole genome shotgun (WGS) entry which is preliminary data.</text>
</comment>
<dbReference type="EMBL" id="QGKW02001940">
    <property type="protein sequence ID" value="KAF2559646.1"/>
    <property type="molecule type" value="Genomic_DNA"/>
</dbReference>
<accession>A0A8S9HU15</accession>
<organism evidence="1 2">
    <name type="scientific">Brassica cretica</name>
    <name type="common">Mustard</name>
    <dbReference type="NCBI Taxonomy" id="69181"/>
    <lineage>
        <taxon>Eukaryota</taxon>
        <taxon>Viridiplantae</taxon>
        <taxon>Streptophyta</taxon>
        <taxon>Embryophyta</taxon>
        <taxon>Tracheophyta</taxon>
        <taxon>Spermatophyta</taxon>
        <taxon>Magnoliopsida</taxon>
        <taxon>eudicotyledons</taxon>
        <taxon>Gunneridae</taxon>
        <taxon>Pentapetalae</taxon>
        <taxon>rosids</taxon>
        <taxon>malvids</taxon>
        <taxon>Brassicales</taxon>
        <taxon>Brassicaceae</taxon>
        <taxon>Brassiceae</taxon>
        <taxon>Brassica</taxon>
    </lineage>
</organism>
<dbReference type="Proteomes" id="UP000712281">
    <property type="component" value="Unassembled WGS sequence"/>
</dbReference>
<reference evidence="1" key="1">
    <citation type="submission" date="2019-12" db="EMBL/GenBank/DDBJ databases">
        <title>Genome sequencing and annotation of Brassica cretica.</title>
        <authorList>
            <person name="Studholme D.J."/>
            <person name="Sarris P.F."/>
        </authorList>
    </citation>
    <scope>NUCLEOTIDE SEQUENCE</scope>
    <source>
        <strain evidence="1">PFS-001/15</strain>
        <tissue evidence="1">Leaf</tissue>
    </source>
</reference>